<evidence type="ECO:0008006" key="2">
    <source>
        <dbReference type="Google" id="ProtNLM"/>
    </source>
</evidence>
<accession>A0A7G9YPS7</accession>
<proteinExistence type="predicted"/>
<name>A0A7G9YPS7_9EURY</name>
<organism evidence="1">
    <name type="scientific">Candidatus Methanogaster sp. ANME-2c ERB4</name>
    <dbReference type="NCBI Taxonomy" id="2759911"/>
    <lineage>
        <taxon>Archaea</taxon>
        <taxon>Methanobacteriati</taxon>
        <taxon>Methanobacteriota</taxon>
        <taxon>Stenosarchaea group</taxon>
        <taxon>Methanomicrobia</taxon>
        <taxon>Methanosarcinales</taxon>
        <taxon>ANME-2 cluster</taxon>
        <taxon>Candidatus Methanogasteraceae</taxon>
        <taxon>Candidatus Methanogaster</taxon>
    </lineage>
</organism>
<sequence>MSLLIPINLAIEDDLSEAVLRRILQTRYDVGVCYKRGGFGYLKKTIRGFNNASKGMPHIVLTDLDRGGCAPALIKEWLSVPIHHNLLFRVAVREVESWVLADRDRFAKFLGIRKTLVPVNVDAIDEPKKCLVNLATKSRKRELREDIVPTEGSTAKQGPDYNRRLISFVEEFWNPYEAMHNSPSLERAIKAVETFQPEWDR</sequence>
<evidence type="ECO:0000313" key="1">
    <source>
        <dbReference type="EMBL" id="QNO50011.1"/>
    </source>
</evidence>
<dbReference type="EMBL" id="MT631401">
    <property type="protein sequence ID" value="QNO50011.1"/>
    <property type="molecule type" value="Genomic_DNA"/>
</dbReference>
<dbReference type="AlphaFoldDB" id="A0A7G9YPS7"/>
<reference evidence="1" key="1">
    <citation type="submission" date="2020-06" db="EMBL/GenBank/DDBJ databases">
        <title>Unique genomic features of the anaerobic methanotrophic archaea.</title>
        <authorList>
            <person name="Chadwick G.L."/>
            <person name="Skennerton C.T."/>
            <person name="Laso-Perez R."/>
            <person name="Leu A.O."/>
            <person name="Speth D.R."/>
            <person name="Yu H."/>
            <person name="Morgan-Lang C."/>
            <person name="Hatzenpichler R."/>
            <person name="Goudeau D."/>
            <person name="Malmstrom R."/>
            <person name="Brazelton W.J."/>
            <person name="Woyke T."/>
            <person name="Hallam S.J."/>
            <person name="Tyson G.W."/>
            <person name="Wegener G."/>
            <person name="Boetius A."/>
            <person name="Orphan V."/>
        </authorList>
    </citation>
    <scope>NUCLEOTIDE SEQUENCE</scope>
</reference>
<gene>
    <name evidence="1" type="ORF">CAGMOKBG_00031</name>
</gene>
<protein>
    <recommendedName>
        <fullName evidence="2">DUF4276 family protein</fullName>
    </recommendedName>
</protein>